<dbReference type="SMART" id="SM00360">
    <property type="entry name" value="RRM"/>
    <property type="match status" value="1"/>
</dbReference>
<feature type="domain" description="RRM" evidence="2">
    <location>
        <begin position="7"/>
        <end position="83"/>
    </location>
</feature>
<evidence type="ECO:0000313" key="4">
    <source>
        <dbReference type="Proteomes" id="UP000655225"/>
    </source>
</evidence>
<dbReference type="PROSITE" id="PS50102">
    <property type="entry name" value="RRM"/>
    <property type="match status" value="1"/>
</dbReference>
<evidence type="ECO:0000313" key="3">
    <source>
        <dbReference type="EMBL" id="KAF8392148.1"/>
    </source>
</evidence>
<sequence length="114" mass="12984">MDSNEGHKIFVGGISWWTPEDTLRKYFEDYGVVLEAVIIRDNFTGRSIGFVVFAHPSVLYRVLQDTHIIDGETRSIDYEKAMAAMISWFCEEIFNALSAEFDRGVSEPAKDLEA</sequence>
<keyword evidence="4" id="KW-1185">Reference proteome</keyword>
<dbReference type="OrthoDB" id="1875751at2759"/>
<dbReference type="PANTHER" id="PTHR48035">
    <property type="entry name" value="HETEROGENEOUS NUCLEAR RIBONUCLEOPROTEIN 1"/>
    <property type="match status" value="1"/>
</dbReference>
<dbReference type="Proteomes" id="UP000655225">
    <property type="component" value="Unassembled WGS sequence"/>
</dbReference>
<dbReference type="SUPFAM" id="SSF54928">
    <property type="entry name" value="RNA-binding domain, RBD"/>
    <property type="match status" value="1"/>
</dbReference>
<evidence type="ECO:0000256" key="1">
    <source>
        <dbReference type="PROSITE-ProRule" id="PRU00176"/>
    </source>
</evidence>
<dbReference type="AlphaFoldDB" id="A0A835D653"/>
<dbReference type="GO" id="GO:0003723">
    <property type="term" value="F:RNA binding"/>
    <property type="evidence" value="ECO:0007669"/>
    <property type="project" value="UniProtKB-UniRule"/>
</dbReference>
<dbReference type="InterPro" id="IPR035979">
    <property type="entry name" value="RBD_domain_sf"/>
</dbReference>
<organism evidence="3 4">
    <name type="scientific">Tetracentron sinense</name>
    <name type="common">Spur-leaf</name>
    <dbReference type="NCBI Taxonomy" id="13715"/>
    <lineage>
        <taxon>Eukaryota</taxon>
        <taxon>Viridiplantae</taxon>
        <taxon>Streptophyta</taxon>
        <taxon>Embryophyta</taxon>
        <taxon>Tracheophyta</taxon>
        <taxon>Spermatophyta</taxon>
        <taxon>Magnoliopsida</taxon>
        <taxon>Trochodendrales</taxon>
        <taxon>Trochodendraceae</taxon>
        <taxon>Tetracentron</taxon>
    </lineage>
</organism>
<gene>
    <name evidence="3" type="ORF">HHK36_022490</name>
</gene>
<dbReference type="InterPro" id="IPR053260">
    <property type="entry name" value="hnRNP"/>
</dbReference>
<comment type="caution">
    <text evidence="3">The sequence shown here is derived from an EMBL/GenBank/DDBJ whole genome shotgun (WGS) entry which is preliminary data.</text>
</comment>
<name>A0A835D653_TETSI</name>
<keyword evidence="1" id="KW-0694">RNA-binding</keyword>
<dbReference type="Pfam" id="PF00076">
    <property type="entry name" value="RRM_1"/>
    <property type="match status" value="1"/>
</dbReference>
<protein>
    <recommendedName>
        <fullName evidence="2">RRM domain-containing protein</fullName>
    </recommendedName>
</protein>
<evidence type="ECO:0000259" key="2">
    <source>
        <dbReference type="PROSITE" id="PS50102"/>
    </source>
</evidence>
<dbReference type="EMBL" id="JABCRI010000016">
    <property type="protein sequence ID" value="KAF8392148.1"/>
    <property type="molecule type" value="Genomic_DNA"/>
</dbReference>
<reference evidence="3 4" key="1">
    <citation type="submission" date="2020-04" db="EMBL/GenBank/DDBJ databases">
        <title>Plant Genome Project.</title>
        <authorList>
            <person name="Zhang R.-G."/>
        </authorList>
    </citation>
    <scope>NUCLEOTIDE SEQUENCE [LARGE SCALE GENOMIC DNA]</scope>
    <source>
        <strain evidence="3">YNK0</strain>
        <tissue evidence="3">Leaf</tissue>
    </source>
</reference>
<accession>A0A835D653</accession>
<dbReference type="InterPro" id="IPR012677">
    <property type="entry name" value="Nucleotide-bd_a/b_plait_sf"/>
</dbReference>
<dbReference type="PANTHER" id="PTHR48035:SF2">
    <property type="entry name" value="RNA-BINDING REGION RNP-1 DOMAIN-CONTAINING PROTEIN"/>
    <property type="match status" value="1"/>
</dbReference>
<dbReference type="InterPro" id="IPR000504">
    <property type="entry name" value="RRM_dom"/>
</dbReference>
<proteinExistence type="predicted"/>
<dbReference type="Gene3D" id="3.30.70.330">
    <property type="match status" value="1"/>
</dbReference>